<reference evidence="3 4" key="1">
    <citation type="submission" date="2020-01" db="EMBL/GenBank/DDBJ databases">
        <title>Paenibacillus soybeanensis sp. nov. isolated from the nodules of soybean (Glycine max(L.) Merr).</title>
        <authorList>
            <person name="Wang H."/>
        </authorList>
    </citation>
    <scope>NUCLEOTIDE SEQUENCE [LARGE SCALE GENOMIC DNA]</scope>
    <source>
        <strain evidence="3 4">T1</strain>
    </source>
</reference>
<evidence type="ECO:0000259" key="1">
    <source>
        <dbReference type="Pfam" id="PF00501"/>
    </source>
</evidence>
<dbReference type="RefSeq" id="WP_161747395.1">
    <property type="nucleotide sequence ID" value="NZ_JAAAMV010000049.1"/>
</dbReference>
<keyword evidence="4" id="KW-1185">Reference proteome</keyword>
<feature type="domain" description="Condensation" evidence="2">
    <location>
        <begin position="10"/>
        <end position="250"/>
    </location>
</feature>
<organism evidence="3 4">
    <name type="scientific">Paenibacillus glycinis</name>
    <dbReference type="NCBI Taxonomy" id="2697035"/>
    <lineage>
        <taxon>Bacteria</taxon>
        <taxon>Bacillati</taxon>
        <taxon>Bacillota</taxon>
        <taxon>Bacilli</taxon>
        <taxon>Bacillales</taxon>
        <taxon>Paenibacillaceae</taxon>
        <taxon>Paenibacillus</taxon>
    </lineage>
</organism>
<dbReference type="Pfam" id="PF00668">
    <property type="entry name" value="Condensation"/>
    <property type="match status" value="1"/>
</dbReference>
<dbReference type="PANTHER" id="PTHR45527:SF14">
    <property type="entry name" value="PLIPASTATIN SYNTHASE SUBUNIT B"/>
    <property type="match status" value="1"/>
</dbReference>
<dbReference type="SUPFAM" id="SSF56801">
    <property type="entry name" value="Acetyl-CoA synthetase-like"/>
    <property type="match status" value="1"/>
</dbReference>
<dbReference type="PROSITE" id="PS00455">
    <property type="entry name" value="AMP_BINDING"/>
    <property type="match status" value="1"/>
</dbReference>
<feature type="non-terminal residue" evidence="3">
    <location>
        <position position="469"/>
    </location>
</feature>
<accession>A0ABW9Y075</accession>
<dbReference type="InterPro" id="IPR001242">
    <property type="entry name" value="Condensation_dom"/>
</dbReference>
<dbReference type="InterPro" id="IPR020459">
    <property type="entry name" value="AMP-binding"/>
</dbReference>
<sequence>MYKQLLEPDALARTEYKLEREYWMQKLQGSPIPSRFHGKSVNYSSSNYGVFEQELPSGLYEKTNKISNGSLLALYILLLSGVKRLLSLYSNNDDVLIGMPHLGIEREEKDDLLALRTNVNAAATFRQLLNEVRRTVVEADKHPNVSYEDFSKIMNSTKTVLWPLETIVLLENVHDTSNCDIHQRDMIIAFHVQEETIDLKIQYNQQVYSATVIAALVQQFILFLDQALEKPDMPMSQIELVSKTEQNQLLELSKAGEVIYPRDRTIHQLFEAQVERTPDNIAVVFEEQQLTYRELNERANQLARVLREKGVQADSLVGLMVERSLEMIVGIMAILKAGGAYVPIDPEYPTDRIRYMLEDSGTTLLVTQSHLQTPSSFTGTSIALDEYGREQLDTSNLQAIAAPDSLAYIIYTSGSTGRPKGVMIEHRNVVQLLMNNQLPFTFGVGDVWTMFHSYCFDFSVWELFGALLY</sequence>
<evidence type="ECO:0000313" key="3">
    <source>
        <dbReference type="EMBL" id="NBD28397.1"/>
    </source>
</evidence>
<dbReference type="PANTHER" id="PTHR45527">
    <property type="entry name" value="NONRIBOSOMAL PEPTIDE SYNTHETASE"/>
    <property type="match status" value="1"/>
</dbReference>
<dbReference type="InterPro" id="IPR000873">
    <property type="entry name" value="AMP-dep_synth/lig_dom"/>
</dbReference>
<feature type="domain" description="AMP-dependent synthetase/ligase" evidence="1">
    <location>
        <begin position="270"/>
        <end position="468"/>
    </location>
</feature>
<protein>
    <submittedName>
        <fullName evidence="3">AMP-binding protein</fullName>
    </submittedName>
</protein>
<evidence type="ECO:0000313" key="4">
    <source>
        <dbReference type="Proteomes" id="UP000665561"/>
    </source>
</evidence>
<proteinExistence type="predicted"/>
<dbReference type="EMBL" id="JAAAMV010000049">
    <property type="protein sequence ID" value="NBD28397.1"/>
    <property type="molecule type" value="Genomic_DNA"/>
</dbReference>
<name>A0ABW9Y075_9BACL</name>
<dbReference type="Gene3D" id="3.40.50.980">
    <property type="match status" value="2"/>
</dbReference>
<dbReference type="Proteomes" id="UP000665561">
    <property type="component" value="Unassembled WGS sequence"/>
</dbReference>
<dbReference type="SUPFAM" id="SSF52777">
    <property type="entry name" value="CoA-dependent acyltransferases"/>
    <property type="match status" value="1"/>
</dbReference>
<evidence type="ECO:0000259" key="2">
    <source>
        <dbReference type="Pfam" id="PF00668"/>
    </source>
</evidence>
<dbReference type="Gene3D" id="3.30.559.30">
    <property type="entry name" value="Nonribosomal peptide synthetase, condensation domain"/>
    <property type="match status" value="1"/>
</dbReference>
<dbReference type="InterPro" id="IPR020845">
    <property type="entry name" value="AMP-binding_CS"/>
</dbReference>
<comment type="caution">
    <text evidence="3">The sequence shown here is derived from an EMBL/GenBank/DDBJ whole genome shotgun (WGS) entry which is preliminary data.</text>
</comment>
<dbReference type="PRINTS" id="PR00154">
    <property type="entry name" value="AMPBINDING"/>
</dbReference>
<dbReference type="Pfam" id="PF00501">
    <property type="entry name" value="AMP-binding"/>
    <property type="match status" value="1"/>
</dbReference>
<gene>
    <name evidence="3" type="ORF">GT019_31455</name>
</gene>